<name>A0AAQ3S0A4_VIGMU</name>
<protein>
    <submittedName>
        <fullName evidence="2">Uncharacterized protein</fullName>
    </submittedName>
</protein>
<sequence length="133" mass="14305">MLTQHPPPRLRRMTALPRRPHSSSWPAAAVPARMPQLLPAPLPWPAKAASPRQAARRVPPALRCALSLSPPLSPFPSVAAKSIAPLLLTEPDNASFFSQSMPAAIARPASLLDLKEPVDFIVLLFDLQGQTIG</sequence>
<evidence type="ECO:0000256" key="1">
    <source>
        <dbReference type="SAM" id="MobiDB-lite"/>
    </source>
</evidence>
<organism evidence="2 3">
    <name type="scientific">Vigna mungo</name>
    <name type="common">Black gram</name>
    <name type="synonym">Phaseolus mungo</name>
    <dbReference type="NCBI Taxonomy" id="3915"/>
    <lineage>
        <taxon>Eukaryota</taxon>
        <taxon>Viridiplantae</taxon>
        <taxon>Streptophyta</taxon>
        <taxon>Embryophyta</taxon>
        <taxon>Tracheophyta</taxon>
        <taxon>Spermatophyta</taxon>
        <taxon>Magnoliopsida</taxon>
        <taxon>eudicotyledons</taxon>
        <taxon>Gunneridae</taxon>
        <taxon>Pentapetalae</taxon>
        <taxon>rosids</taxon>
        <taxon>fabids</taxon>
        <taxon>Fabales</taxon>
        <taxon>Fabaceae</taxon>
        <taxon>Papilionoideae</taxon>
        <taxon>50 kb inversion clade</taxon>
        <taxon>NPAAA clade</taxon>
        <taxon>indigoferoid/millettioid clade</taxon>
        <taxon>Phaseoleae</taxon>
        <taxon>Vigna</taxon>
    </lineage>
</organism>
<accession>A0AAQ3S0A4</accession>
<evidence type="ECO:0000313" key="3">
    <source>
        <dbReference type="Proteomes" id="UP001374535"/>
    </source>
</evidence>
<gene>
    <name evidence="2" type="ORF">V8G54_016278</name>
</gene>
<dbReference type="AlphaFoldDB" id="A0AAQ3S0A4"/>
<reference evidence="2 3" key="1">
    <citation type="journal article" date="2023" name="Life. Sci Alliance">
        <title>Evolutionary insights into 3D genome organization and epigenetic landscape of Vigna mungo.</title>
        <authorList>
            <person name="Junaid A."/>
            <person name="Singh B."/>
            <person name="Bhatia S."/>
        </authorList>
    </citation>
    <scope>NUCLEOTIDE SEQUENCE [LARGE SCALE GENOMIC DNA]</scope>
    <source>
        <strain evidence="2">Urdbean</strain>
    </source>
</reference>
<dbReference type="EMBL" id="CP144696">
    <property type="protein sequence ID" value="WVZ11748.1"/>
    <property type="molecule type" value="Genomic_DNA"/>
</dbReference>
<keyword evidence="3" id="KW-1185">Reference proteome</keyword>
<proteinExistence type="predicted"/>
<dbReference type="Proteomes" id="UP001374535">
    <property type="component" value="Chromosome 5"/>
</dbReference>
<feature type="region of interest" description="Disordered" evidence="1">
    <location>
        <begin position="1"/>
        <end position="28"/>
    </location>
</feature>
<evidence type="ECO:0000313" key="2">
    <source>
        <dbReference type="EMBL" id="WVZ11748.1"/>
    </source>
</evidence>